<dbReference type="PRINTS" id="PR00385">
    <property type="entry name" value="P450"/>
</dbReference>
<evidence type="ECO:0000256" key="5">
    <source>
        <dbReference type="PIRSR" id="PIRSR602401-1"/>
    </source>
</evidence>
<evidence type="ECO:0000256" key="1">
    <source>
        <dbReference type="ARBA" id="ARBA00010617"/>
    </source>
</evidence>
<dbReference type="PRINTS" id="PR00463">
    <property type="entry name" value="EP450I"/>
</dbReference>
<sequence length="539" mass="60518">MLSALIAALLLAGLYFVLTLTSRRKHPPLPPGPPRKPIIGNLNDLPRPGQQDWKHWFQHKARYGPISSLSVLGQTIIILNEARFAVDLLEKRSGINSSRPQQNFAQMSGWDNVLGSVQNNERLRESRRNLHREIGSNKMVARFNEVQTAEVGRFLLRVLESPGELVKHIRKLGYAINFRMPDANADRETGAIILKIGYGYTVAPHTHDPLVDLADRAMEDFSVAMLPATYLVDYIPLLMYLPPWFPGAGFIRTARQYKKTVTAFSDLPYAFVQNQMRTGRSQSSFLSNLLAKQTTTLIRGSEAETTVKWSAASLYAGGADTTVSSIVAFFLAMALFPDVQRKAQAELDAVVGPARLPTLDDRDHLPYVNALVKEVFRWHPVVPMNLSHVSVQEQEYEGYWIPRGASILANIWAFTHDPTIYPEPEVVRPERFLGPQPQRDPHFLVFGFGRRVCPGRTLADANVFLTVAQALTVFNILPPAPEDKRQWKPAFLPGVISHPVPGKLRIEARSPQHEGLIRAVERVFPWEGSHARELEGLED</sequence>
<dbReference type="RefSeq" id="XP_025429863.1">
    <property type="nucleotide sequence ID" value="XM_025573524.1"/>
</dbReference>
<dbReference type="InterPro" id="IPR017972">
    <property type="entry name" value="Cyt_P450_CS"/>
</dbReference>
<dbReference type="OrthoDB" id="2789670at2759"/>
<dbReference type="GO" id="GO:0005506">
    <property type="term" value="F:iron ion binding"/>
    <property type="evidence" value="ECO:0007669"/>
    <property type="project" value="InterPro"/>
</dbReference>
<dbReference type="Pfam" id="PF00067">
    <property type="entry name" value="p450"/>
    <property type="match status" value="2"/>
</dbReference>
<dbReference type="PROSITE" id="PS00086">
    <property type="entry name" value="CYTOCHROME_P450"/>
    <property type="match status" value="1"/>
</dbReference>
<comment type="similarity">
    <text evidence="1 6">Belongs to the cytochrome P450 family.</text>
</comment>
<dbReference type="PANTHER" id="PTHR46300">
    <property type="entry name" value="P450, PUTATIVE (EUROFUNG)-RELATED-RELATED"/>
    <property type="match status" value="1"/>
</dbReference>
<keyword evidence="4 5" id="KW-0408">Iron</keyword>
<keyword evidence="3 6" id="KW-0560">Oxidoreductase</keyword>
<feature type="binding site" description="axial binding residue" evidence="5">
    <location>
        <position position="453"/>
    </location>
    <ligand>
        <name>heme</name>
        <dbReference type="ChEBI" id="CHEBI:30413"/>
    </ligand>
    <ligandPart>
        <name>Fe</name>
        <dbReference type="ChEBI" id="CHEBI:18248"/>
    </ligandPart>
</feature>
<evidence type="ECO:0000256" key="6">
    <source>
        <dbReference type="RuleBase" id="RU000461"/>
    </source>
</evidence>
<keyword evidence="6" id="KW-0503">Monooxygenase</keyword>
<evidence type="ECO:0000256" key="4">
    <source>
        <dbReference type="ARBA" id="ARBA00023004"/>
    </source>
</evidence>
<accession>A0A318Z926</accession>
<dbReference type="InterPro" id="IPR050364">
    <property type="entry name" value="Cytochrome_P450_fung"/>
</dbReference>
<dbReference type="InterPro" id="IPR001128">
    <property type="entry name" value="Cyt_P450"/>
</dbReference>
<dbReference type="STRING" id="1450539.A0A318Z926"/>
<evidence type="ECO:0000256" key="3">
    <source>
        <dbReference type="ARBA" id="ARBA00023002"/>
    </source>
</evidence>
<dbReference type="AlphaFoldDB" id="A0A318Z926"/>
<gene>
    <name evidence="7" type="ORF">BP01DRAFT_343594</name>
</gene>
<dbReference type="Proteomes" id="UP000248349">
    <property type="component" value="Unassembled WGS sequence"/>
</dbReference>
<dbReference type="Gene3D" id="1.10.630.10">
    <property type="entry name" value="Cytochrome P450"/>
    <property type="match status" value="1"/>
</dbReference>
<reference evidence="7 8" key="1">
    <citation type="submission" date="2016-12" db="EMBL/GenBank/DDBJ databases">
        <title>The genomes of Aspergillus section Nigri reveals drivers in fungal speciation.</title>
        <authorList>
            <consortium name="DOE Joint Genome Institute"/>
            <person name="Vesth T.C."/>
            <person name="Nybo J."/>
            <person name="Theobald S."/>
            <person name="Brandl J."/>
            <person name="Frisvad J.C."/>
            <person name="Nielsen K.F."/>
            <person name="Lyhne E.K."/>
            <person name="Kogle M.E."/>
            <person name="Kuo A."/>
            <person name="Riley R."/>
            <person name="Clum A."/>
            <person name="Nolan M."/>
            <person name="Lipzen A."/>
            <person name="Salamov A."/>
            <person name="Henrissat B."/>
            <person name="Wiebenga A."/>
            <person name="De Vries R.P."/>
            <person name="Grigoriev I.V."/>
            <person name="Mortensen U.H."/>
            <person name="Andersen M.R."/>
            <person name="Baker S.E."/>
        </authorList>
    </citation>
    <scope>NUCLEOTIDE SEQUENCE [LARGE SCALE GENOMIC DNA]</scope>
    <source>
        <strain evidence="7 8">JOP 1030-1</strain>
    </source>
</reference>
<keyword evidence="8" id="KW-1185">Reference proteome</keyword>
<dbReference type="SUPFAM" id="SSF48264">
    <property type="entry name" value="Cytochrome P450"/>
    <property type="match status" value="1"/>
</dbReference>
<dbReference type="GeneID" id="37074752"/>
<dbReference type="InterPro" id="IPR002401">
    <property type="entry name" value="Cyt_P450_E_grp-I"/>
</dbReference>
<dbReference type="GO" id="GO:0016705">
    <property type="term" value="F:oxidoreductase activity, acting on paired donors, with incorporation or reduction of molecular oxygen"/>
    <property type="evidence" value="ECO:0007669"/>
    <property type="project" value="InterPro"/>
</dbReference>
<dbReference type="PANTHER" id="PTHR46300:SF12">
    <property type="entry name" value="P450, PUTATIVE (EUROFUNG)-RELATED"/>
    <property type="match status" value="1"/>
</dbReference>
<dbReference type="CDD" id="cd11065">
    <property type="entry name" value="CYP64-like"/>
    <property type="match status" value="1"/>
</dbReference>
<organism evidence="7 8">
    <name type="scientific">Aspergillus saccharolyticus JOP 1030-1</name>
    <dbReference type="NCBI Taxonomy" id="1450539"/>
    <lineage>
        <taxon>Eukaryota</taxon>
        <taxon>Fungi</taxon>
        <taxon>Dikarya</taxon>
        <taxon>Ascomycota</taxon>
        <taxon>Pezizomycotina</taxon>
        <taxon>Eurotiomycetes</taxon>
        <taxon>Eurotiomycetidae</taxon>
        <taxon>Eurotiales</taxon>
        <taxon>Aspergillaceae</taxon>
        <taxon>Aspergillus</taxon>
        <taxon>Aspergillus subgen. Circumdati</taxon>
    </lineage>
</organism>
<proteinExistence type="inferred from homology"/>
<dbReference type="GO" id="GO:0020037">
    <property type="term" value="F:heme binding"/>
    <property type="evidence" value="ECO:0007669"/>
    <property type="project" value="InterPro"/>
</dbReference>
<keyword evidence="2 5" id="KW-0479">Metal-binding</keyword>
<evidence type="ECO:0000313" key="7">
    <source>
        <dbReference type="EMBL" id="PYH43881.1"/>
    </source>
</evidence>
<dbReference type="InterPro" id="IPR036396">
    <property type="entry name" value="Cyt_P450_sf"/>
</dbReference>
<protein>
    <submittedName>
        <fullName evidence="7">Cytochrome P450</fullName>
    </submittedName>
</protein>
<name>A0A318Z926_9EURO</name>
<dbReference type="GO" id="GO:0004497">
    <property type="term" value="F:monooxygenase activity"/>
    <property type="evidence" value="ECO:0007669"/>
    <property type="project" value="UniProtKB-KW"/>
</dbReference>
<dbReference type="EMBL" id="KZ821240">
    <property type="protein sequence ID" value="PYH43881.1"/>
    <property type="molecule type" value="Genomic_DNA"/>
</dbReference>
<comment type="cofactor">
    <cofactor evidence="5">
        <name>heme</name>
        <dbReference type="ChEBI" id="CHEBI:30413"/>
    </cofactor>
</comment>
<keyword evidence="5 6" id="KW-0349">Heme</keyword>
<evidence type="ECO:0000313" key="8">
    <source>
        <dbReference type="Proteomes" id="UP000248349"/>
    </source>
</evidence>
<evidence type="ECO:0000256" key="2">
    <source>
        <dbReference type="ARBA" id="ARBA00022723"/>
    </source>
</evidence>